<dbReference type="NCBIfam" id="NF041061">
    <property type="entry name" value="DpdD"/>
    <property type="match status" value="1"/>
</dbReference>
<reference evidence="1" key="2">
    <citation type="submission" date="2022-05" db="EMBL/GenBank/DDBJ databases">
        <authorList>
            <person name="Kim J.-S."/>
            <person name="Lee K."/>
            <person name="Suh M."/>
            <person name="Eom M."/>
            <person name="Kim J.-S."/>
            <person name="Kim D.-S."/>
            <person name="Ko S.-H."/>
            <person name="Shin Y."/>
            <person name="Lee J.-S."/>
        </authorList>
    </citation>
    <scope>NUCLEOTIDE SEQUENCE</scope>
    <source>
        <strain evidence="1">N237</strain>
    </source>
</reference>
<evidence type="ECO:0000313" key="2">
    <source>
        <dbReference type="Proteomes" id="UP001056336"/>
    </source>
</evidence>
<sequence>MTRTSDEFISKFFGPPNSIWPNTDPNDQIVNTIGLFLAALSRRGECPLILPRRDLAALPAILYVVCWDSAHAGRVRPLLEAAVAHSWCSFDGRVTPLALSDPVERAILDLVGPATTFKLRPTQESAGPTFRALQRLVSSLAETSLRTPTAARPVGRMLREFDLALASGAVQTSLTLLKEIEGFGGISHENVAFLQIRRLAQLGHDQDLLTHGSLPTLVYTDPPRLVREAVLGAWARARVIPVLGADGLDAAIALIRDSDPDIAMLADSTLFGTKDAGVATVCALVALLRQDIAMAVAFKENSGVAPDVLALARALAAASSVVDAPQIFLPVVSNETRPAAPANEVIDQATAEDSVDESEDDLVGTLQESVDQAPHMDQVPQPVAQDSWLAWVEHLGTSGQVNIDAGTADQWAPASSIDDQLAAAVDGLSELAVDDLLAGVTWFLETDDPENPASATAMALIRRYLLSERFAPSDLGALCSLIQIFLRGGPGRDTYRELLDDLRSYAPQWVAVTTATRVLDIADAFVCGPAVDAAGRSGFVTTLLAPLNAQKRRLPVSLRNLAGLICHDVELDLDWTVQEVEPDADAAAEHVSSLDPQILLYSLDIGTLARVQSAIKTQWPGARVALSAVKVGNQSLKGQSRGADIIVIATRRAAHAATGFISDNARADARIVYPDGSGSGSMLRVVESAIAEWAT</sequence>
<protein>
    <submittedName>
        <fullName evidence="1">Uncharacterized protein</fullName>
    </submittedName>
</protein>
<dbReference type="InterPro" id="IPR049807">
    <property type="entry name" value="DpdD-like"/>
</dbReference>
<proteinExistence type="predicted"/>
<name>A0ABY4QWK6_9ACTN</name>
<organism evidence="1 2">
    <name type="scientific">Jatrophihabitans telluris</name>
    <dbReference type="NCBI Taxonomy" id="2038343"/>
    <lineage>
        <taxon>Bacteria</taxon>
        <taxon>Bacillati</taxon>
        <taxon>Actinomycetota</taxon>
        <taxon>Actinomycetes</taxon>
        <taxon>Jatrophihabitantales</taxon>
        <taxon>Jatrophihabitantaceae</taxon>
        <taxon>Jatrophihabitans</taxon>
    </lineage>
</organism>
<gene>
    <name evidence="1" type="ORF">M6D93_15175</name>
</gene>
<reference evidence="1" key="1">
    <citation type="journal article" date="2018" name="Int. J. Syst. Evol. Microbiol.">
        <title>Jatrophihabitans telluris sp. nov., isolated from sediment soil of lava forest wetlands and the emended description of the genus Jatrophihabitans.</title>
        <authorList>
            <person name="Lee K.C."/>
            <person name="Suh M.K."/>
            <person name="Eom M.K."/>
            <person name="Kim K.K."/>
            <person name="Kim J.S."/>
            <person name="Kim D.S."/>
            <person name="Ko S.H."/>
            <person name="Shin Y.K."/>
            <person name="Lee J.S."/>
        </authorList>
    </citation>
    <scope>NUCLEOTIDE SEQUENCE</scope>
    <source>
        <strain evidence="1">N237</strain>
    </source>
</reference>
<dbReference type="Proteomes" id="UP001056336">
    <property type="component" value="Chromosome"/>
</dbReference>
<keyword evidence="2" id="KW-1185">Reference proteome</keyword>
<dbReference type="RefSeq" id="WP_249770343.1">
    <property type="nucleotide sequence ID" value="NZ_CP097332.1"/>
</dbReference>
<evidence type="ECO:0000313" key="1">
    <source>
        <dbReference type="EMBL" id="UQX87632.1"/>
    </source>
</evidence>
<accession>A0ABY4QWK6</accession>
<dbReference type="EMBL" id="CP097332">
    <property type="protein sequence ID" value="UQX87632.1"/>
    <property type="molecule type" value="Genomic_DNA"/>
</dbReference>